<protein>
    <recommendedName>
        <fullName evidence="3">Bacterial surface antigen (D15) domain-containing protein</fullName>
    </recommendedName>
</protein>
<evidence type="ECO:0000256" key="2">
    <source>
        <dbReference type="ARBA" id="ARBA00023136"/>
    </source>
</evidence>
<evidence type="ECO:0000256" key="1">
    <source>
        <dbReference type="ARBA" id="ARBA00004370"/>
    </source>
</evidence>
<name>A0A381PML1_9ZZZZ</name>
<accession>A0A381PML1</accession>
<feature type="domain" description="Bacterial surface antigen (D15)" evidence="3">
    <location>
        <begin position="165"/>
        <end position="282"/>
    </location>
</feature>
<keyword evidence="2" id="KW-0472">Membrane</keyword>
<organism evidence="4">
    <name type="scientific">marine metagenome</name>
    <dbReference type="NCBI Taxonomy" id="408172"/>
    <lineage>
        <taxon>unclassified sequences</taxon>
        <taxon>metagenomes</taxon>
        <taxon>ecological metagenomes</taxon>
    </lineage>
</organism>
<dbReference type="EMBL" id="UINC01001035">
    <property type="protein sequence ID" value="SUZ68252.1"/>
    <property type="molecule type" value="Genomic_DNA"/>
</dbReference>
<dbReference type="AlphaFoldDB" id="A0A381PML1"/>
<proteinExistence type="predicted"/>
<evidence type="ECO:0000259" key="3">
    <source>
        <dbReference type="Pfam" id="PF01103"/>
    </source>
</evidence>
<evidence type="ECO:0000313" key="4">
    <source>
        <dbReference type="EMBL" id="SUZ68252.1"/>
    </source>
</evidence>
<reference evidence="4" key="1">
    <citation type="submission" date="2018-05" db="EMBL/GenBank/DDBJ databases">
        <authorList>
            <person name="Lanie J.A."/>
            <person name="Ng W.-L."/>
            <person name="Kazmierczak K.M."/>
            <person name="Andrzejewski T.M."/>
            <person name="Davidsen T.M."/>
            <person name="Wayne K.J."/>
            <person name="Tettelin H."/>
            <person name="Glass J.I."/>
            <person name="Rusch D."/>
            <person name="Podicherti R."/>
            <person name="Tsui H.-C.T."/>
            <person name="Winkler M.E."/>
        </authorList>
    </citation>
    <scope>NUCLEOTIDE SEQUENCE</scope>
</reference>
<dbReference type="GO" id="GO:0019867">
    <property type="term" value="C:outer membrane"/>
    <property type="evidence" value="ECO:0007669"/>
    <property type="project" value="InterPro"/>
</dbReference>
<dbReference type="InterPro" id="IPR000184">
    <property type="entry name" value="Bac_surfAg_D15"/>
</dbReference>
<sequence>MGLSNQNLVITQFRNINGAYSFLNNQSFVSFAQYGKKQVAAVINFHPQFKSQIGGILGASKGTDGKWLTTGEVDLHLENPRGKGTISDLEWRQPNDQSRFLNIAYEIPFPFGLPFGAKAEFLQDFMEDTYILESSSGMATSIGPFGRWMIGGKKESIHELVDQIDYNSESLILGVLGDQRNNRWLPYQGSYWGFEINLGRWEDHQGQSKVLEAEGNFGYYNLLKNSVLYFSFWAQGKRVDKRDLPLAKKVKFGGAGTLRGYYENQFNADWVMIQTTEWIFGDLSRSQIFLYTDIPFADGLSIKPGYGLGVRHYNGNLSLDIAAGFSSESTGPKIHLKFSSNL</sequence>
<gene>
    <name evidence="4" type="ORF">METZ01_LOCUS21106</name>
</gene>
<dbReference type="Gene3D" id="2.40.160.50">
    <property type="entry name" value="membrane protein fhac: a member of the omp85/tpsb transporter family"/>
    <property type="match status" value="1"/>
</dbReference>
<dbReference type="Pfam" id="PF01103">
    <property type="entry name" value="Omp85"/>
    <property type="match status" value="1"/>
</dbReference>
<comment type="subcellular location">
    <subcellularLocation>
        <location evidence="1">Membrane</location>
    </subcellularLocation>
</comment>